<proteinExistence type="predicted"/>
<dbReference type="Proteomes" id="UP000003379">
    <property type="component" value="Unassembled WGS sequence"/>
</dbReference>
<name>G9XBF7_9FIRM</name>
<protein>
    <submittedName>
        <fullName evidence="1">Uncharacterized protein</fullName>
    </submittedName>
</protein>
<dbReference type="EMBL" id="AFZG01000015">
    <property type="protein sequence ID" value="EHL19808.1"/>
    <property type="molecule type" value="Genomic_DNA"/>
</dbReference>
<dbReference type="AlphaFoldDB" id="G9XBF7"/>
<evidence type="ECO:0000313" key="2">
    <source>
        <dbReference type="Proteomes" id="UP000003379"/>
    </source>
</evidence>
<reference evidence="1 2" key="1">
    <citation type="submission" date="2011-08" db="EMBL/GenBank/DDBJ databases">
        <title>The Genome Sequence of Eubacteriaceae bacterium CM5.</title>
        <authorList>
            <consortium name="The Broad Institute Genome Sequencing Platform"/>
            <person name="Earl A."/>
            <person name="Ward D."/>
            <person name="Feldgarden M."/>
            <person name="Gevers D."/>
            <person name="Sizova M."/>
            <person name="Hazen A."/>
            <person name="Epstein S."/>
            <person name="Young S.K."/>
            <person name="Zeng Q."/>
            <person name="Gargeya S."/>
            <person name="Fitzgerald M."/>
            <person name="Haas B."/>
            <person name="Abouelleil A."/>
            <person name="Alvarado L."/>
            <person name="Arachchi H.M."/>
            <person name="Berlin A."/>
            <person name="Brown A."/>
            <person name="Chapman S.B."/>
            <person name="Chen Z."/>
            <person name="Dunbar C."/>
            <person name="Freedman E."/>
            <person name="Gearin G."/>
            <person name="Gellesch M."/>
            <person name="Goldberg J."/>
            <person name="Griggs A."/>
            <person name="Gujja S."/>
            <person name="Heiman D."/>
            <person name="Howarth C."/>
            <person name="Larson L."/>
            <person name="Lui A."/>
            <person name="MacDonald P.J.P."/>
            <person name="Montmayeur A."/>
            <person name="Murphy C."/>
            <person name="Neiman D."/>
            <person name="Pearson M."/>
            <person name="Priest M."/>
            <person name="Roberts A."/>
            <person name="Saif S."/>
            <person name="Shea T."/>
            <person name="Shenoy N."/>
            <person name="Sisk P."/>
            <person name="Stolte C."/>
            <person name="Sykes S."/>
            <person name="Wortman J."/>
            <person name="Nusbaum C."/>
            <person name="Birren B."/>
        </authorList>
    </citation>
    <scope>NUCLEOTIDE SEQUENCE [LARGE SCALE GENOMIC DNA]</scope>
    <source>
        <strain evidence="1 2">CM5</strain>
    </source>
</reference>
<sequence>MGGNVLKDKKIRAVILSSDEMNVILIYDDGSYINMYLDEDEIVIKLKKSKREDKMYG</sequence>
<gene>
    <name evidence="1" type="ORF">HMPREF9628_01324</name>
</gene>
<accession>G9XBF7</accession>
<evidence type="ECO:0000313" key="1">
    <source>
        <dbReference type="EMBL" id="EHL19808.1"/>
    </source>
</evidence>
<organism evidence="1 2">
    <name type="scientific">Peptoanaerobacter stomatis</name>
    <dbReference type="NCBI Taxonomy" id="796937"/>
    <lineage>
        <taxon>Bacteria</taxon>
        <taxon>Bacillati</taxon>
        <taxon>Bacillota</taxon>
        <taxon>Clostridia</taxon>
        <taxon>Peptostreptococcales</taxon>
        <taxon>Filifactoraceae</taxon>
        <taxon>Peptoanaerobacter</taxon>
    </lineage>
</organism>
<comment type="caution">
    <text evidence="1">The sequence shown here is derived from an EMBL/GenBank/DDBJ whole genome shotgun (WGS) entry which is preliminary data.</text>
</comment>
<dbReference type="HOGENOM" id="CLU_2992658_0_0_9"/>